<accession>A0AAD9JQL5</accession>
<dbReference type="Proteomes" id="UP001208570">
    <property type="component" value="Unassembled WGS sequence"/>
</dbReference>
<dbReference type="AlphaFoldDB" id="A0AAD9JQL5"/>
<evidence type="ECO:0000313" key="2">
    <source>
        <dbReference type="Proteomes" id="UP001208570"/>
    </source>
</evidence>
<reference evidence="1" key="1">
    <citation type="journal article" date="2023" name="Mol. Biol. Evol.">
        <title>Third-Generation Sequencing Reveals the Adaptive Role of the Epigenome in Three Deep-Sea Polychaetes.</title>
        <authorList>
            <person name="Perez M."/>
            <person name="Aroh O."/>
            <person name="Sun Y."/>
            <person name="Lan Y."/>
            <person name="Juniper S.K."/>
            <person name="Young C.R."/>
            <person name="Angers B."/>
            <person name="Qian P.Y."/>
        </authorList>
    </citation>
    <scope>NUCLEOTIDE SEQUENCE</scope>
    <source>
        <strain evidence="1">P08H-3</strain>
    </source>
</reference>
<comment type="caution">
    <text evidence="1">The sequence shown here is derived from an EMBL/GenBank/DDBJ whole genome shotgun (WGS) entry which is preliminary data.</text>
</comment>
<evidence type="ECO:0000313" key="1">
    <source>
        <dbReference type="EMBL" id="KAK2156815.1"/>
    </source>
</evidence>
<protein>
    <submittedName>
        <fullName evidence="1">Uncharacterized protein</fullName>
    </submittedName>
</protein>
<proteinExistence type="predicted"/>
<name>A0AAD9JQL5_9ANNE</name>
<gene>
    <name evidence="1" type="ORF">LSH36_204g03041</name>
</gene>
<keyword evidence="2" id="KW-1185">Reference proteome</keyword>
<sequence>MNGLCIRASKQIFQNRYISKRTIAISGTLLQRVLHDVDTLSIPNCTRRWLQRRQKNIDNT</sequence>
<dbReference type="EMBL" id="JAODUP010000204">
    <property type="protein sequence ID" value="KAK2156815.1"/>
    <property type="molecule type" value="Genomic_DNA"/>
</dbReference>
<organism evidence="1 2">
    <name type="scientific">Paralvinella palmiformis</name>
    <dbReference type="NCBI Taxonomy" id="53620"/>
    <lineage>
        <taxon>Eukaryota</taxon>
        <taxon>Metazoa</taxon>
        <taxon>Spiralia</taxon>
        <taxon>Lophotrochozoa</taxon>
        <taxon>Annelida</taxon>
        <taxon>Polychaeta</taxon>
        <taxon>Sedentaria</taxon>
        <taxon>Canalipalpata</taxon>
        <taxon>Terebellida</taxon>
        <taxon>Terebelliformia</taxon>
        <taxon>Alvinellidae</taxon>
        <taxon>Paralvinella</taxon>
    </lineage>
</organism>